<feature type="transmembrane region" description="Helical" evidence="1">
    <location>
        <begin position="7"/>
        <end position="26"/>
    </location>
</feature>
<evidence type="ECO:0000256" key="1">
    <source>
        <dbReference type="SAM" id="Phobius"/>
    </source>
</evidence>
<evidence type="ECO:0000313" key="4">
    <source>
        <dbReference type="Proteomes" id="UP000659438"/>
    </source>
</evidence>
<comment type="caution">
    <text evidence="2">The sequence shown here is derived from an EMBL/GenBank/DDBJ whole genome shotgun (WGS) entry which is preliminary data.</text>
</comment>
<accession>A0A923JNX7</accession>
<reference evidence="3" key="3">
    <citation type="submission" date="2021-06" db="EMBL/GenBank/DDBJ databases">
        <title>Updating the genus Pseudomonas: Description of 43 new species and partition of the Pseudomonas putida group.</title>
        <authorList>
            <person name="Girard L."/>
            <person name="Lood C."/>
            <person name="Vandamme P."/>
            <person name="Rokni-Zadeh H."/>
            <person name="Van Noort V."/>
            <person name="Hofte M."/>
            <person name="Lavigne R."/>
            <person name="De Mot R."/>
        </authorList>
    </citation>
    <scope>NUCLEOTIDE SEQUENCE</scope>
    <source>
        <strain evidence="3">SWRI102</strain>
    </source>
</reference>
<dbReference type="Proteomes" id="UP000659438">
    <property type="component" value="Unassembled WGS sequence"/>
</dbReference>
<keyword evidence="1" id="KW-0472">Membrane</keyword>
<dbReference type="AlphaFoldDB" id="A0A923JNX7"/>
<dbReference type="EMBL" id="JABWQX020000001">
    <property type="protein sequence ID" value="MBV4551262.1"/>
    <property type="molecule type" value="Genomic_DNA"/>
</dbReference>
<gene>
    <name evidence="3" type="ORF">HU742_008975</name>
    <name evidence="2" type="ORF">HU742_01230</name>
</gene>
<keyword evidence="4" id="KW-1185">Reference proteome</keyword>
<keyword evidence="1" id="KW-1133">Transmembrane helix</keyword>
<evidence type="ECO:0000313" key="3">
    <source>
        <dbReference type="EMBL" id="MBV4551262.1"/>
    </source>
</evidence>
<reference evidence="2 4" key="1">
    <citation type="journal article" date="2020" name="Microorganisms">
        <title>Reliable Identification of Environmental Pseudomonas Isolates Using the rpoD Gene.</title>
        <authorList>
            <consortium name="The Broad Institute Genome Sequencing Platform"/>
            <person name="Girard L."/>
            <person name="Lood C."/>
            <person name="Rokni-Zadeh H."/>
            <person name="van Noort V."/>
            <person name="Lavigne R."/>
            <person name="De Mot R."/>
        </authorList>
    </citation>
    <scope>NUCLEOTIDE SEQUENCE</scope>
    <source>
        <strain evidence="2 4">SWRI102</strain>
    </source>
</reference>
<protein>
    <submittedName>
        <fullName evidence="2">Uncharacterized protein</fullName>
    </submittedName>
</protein>
<name>A0A923JNX7_9PSED</name>
<proteinExistence type="predicted"/>
<dbReference type="RefSeq" id="WP_186637711.1">
    <property type="nucleotide sequence ID" value="NZ_JABWQX020000001.1"/>
</dbReference>
<keyword evidence="1" id="KW-0812">Transmembrane</keyword>
<organism evidence="2">
    <name type="scientific">Pseudomonas marvdashtae</name>
    <dbReference type="NCBI Taxonomy" id="2745500"/>
    <lineage>
        <taxon>Bacteria</taxon>
        <taxon>Pseudomonadati</taxon>
        <taxon>Pseudomonadota</taxon>
        <taxon>Gammaproteobacteria</taxon>
        <taxon>Pseudomonadales</taxon>
        <taxon>Pseudomonadaceae</taxon>
        <taxon>Pseudomonas</taxon>
    </lineage>
</organism>
<evidence type="ECO:0000313" key="2">
    <source>
        <dbReference type="EMBL" id="MBC3393809.1"/>
    </source>
</evidence>
<feature type="transmembrane region" description="Helical" evidence="1">
    <location>
        <begin position="38"/>
        <end position="62"/>
    </location>
</feature>
<reference evidence="2" key="2">
    <citation type="submission" date="2020-07" db="EMBL/GenBank/DDBJ databases">
        <authorList>
            <person name="Lood C."/>
            <person name="Girard L."/>
        </authorList>
    </citation>
    <scope>NUCLEOTIDE SEQUENCE</scope>
    <source>
        <strain evidence="2">SWRI102</strain>
    </source>
</reference>
<sequence>MHAKKIFELLMSSLAYVLISLLWFAYAVPGMLELDSDFSLIAAACGSIIWLCATGCIALYLVQKSRPA</sequence>
<dbReference type="EMBL" id="JABWQX010000001">
    <property type="protein sequence ID" value="MBC3393809.1"/>
    <property type="molecule type" value="Genomic_DNA"/>
</dbReference>